<name>A0A498C912_9GAMM</name>
<dbReference type="AlphaFoldDB" id="A0A498C912"/>
<keyword evidence="2" id="KW-1185">Reference proteome</keyword>
<evidence type="ECO:0000313" key="2">
    <source>
        <dbReference type="Proteomes" id="UP000275461"/>
    </source>
</evidence>
<dbReference type="EMBL" id="RCDA01000002">
    <property type="protein sequence ID" value="RLK48811.1"/>
    <property type="molecule type" value="Genomic_DNA"/>
</dbReference>
<dbReference type="OrthoDB" id="7062241at2"/>
<accession>A0A498C912</accession>
<evidence type="ECO:0000313" key="1">
    <source>
        <dbReference type="EMBL" id="RLK48811.1"/>
    </source>
</evidence>
<dbReference type="Proteomes" id="UP000275461">
    <property type="component" value="Unassembled WGS sequence"/>
</dbReference>
<protein>
    <submittedName>
        <fullName evidence="1">Uncharacterized protein</fullName>
    </submittedName>
</protein>
<dbReference type="RefSeq" id="WP_121442446.1">
    <property type="nucleotide sequence ID" value="NZ_RCDA01000002.1"/>
</dbReference>
<sequence length="112" mass="12927">MQIINASALKHPLLQAPRELMTELDFNLGTIPTTVRLRLYYELHGHRISHEQSHFLQTPLQDEPGLVDLEDERDPDQALQQLVGDFIQRYQEAEQAGHRPSAGWLMPNRDFA</sequence>
<comment type="caution">
    <text evidence="1">The sequence shown here is derived from an EMBL/GenBank/DDBJ whole genome shotgun (WGS) entry which is preliminary data.</text>
</comment>
<reference evidence="1 2" key="1">
    <citation type="submission" date="2018-10" db="EMBL/GenBank/DDBJ databases">
        <title>Genomic Encyclopedia of Type Strains, Phase IV (KMG-IV): sequencing the most valuable type-strain genomes for metagenomic binning, comparative biology and taxonomic classification.</title>
        <authorList>
            <person name="Goeker M."/>
        </authorList>
    </citation>
    <scope>NUCLEOTIDE SEQUENCE [LARGE SCALE GENOMIC DNA]</scope>
    <source>
        <strain evidence="1 2">DSM 12769</strain>
    </source>
</reference>
<proteinExistence type="predicted"/>
<organism evidence="1 2">
    <name type="scientific">Alkalispirillum mobile</name>
    <dbReference type="NCBI Taxonomy" id="85925"/>
    <lineage>
        <taxon>Bacteria</taxon>
        <taxon>Pseudomonadati</taxon>
        <taxon>Pseudomonadota</taxon>
        <taxon>Gammaproteobacteria</taxon>
        <taxon>Chromatiales</taxon>
        <taxon>Ectothiorhodospiraceae</taxon>
        <taxon>Alkalispirillum</taxon>
    </lineage>
</organism>
<gene>
    <name evidence="1" type="ORF">DFR31_1924</name>
</gene>